<feature type="binding site" evidence="4">
    <location>
        <position position="65"/>
    </location>
    <ligand>
        <name>molybdate</name>
        <dbReference type="ChEBI" id="CHEBI:36264"/>
    </ligand>
</feature>
<evidence type="ECO:0000256" key="2">
    <source>
        <dbReference type="ARBA" id="ARBA00022723"/>
    </source>
</evidence>
<keyword evidence="3 5" id="KW-0732">Signal</keyword>
<dbReference type="GO" id="GO:0046872">
    <property type="term" value="F:metal ion binding"/>
    <property type="evidence" value="ECO:0007669"/>
    <property type="project" value="UniProtKB-KW"/>
</dbReference>
<dbReference type="GO" id="GO:0030973">
    <property type="term" value="F:molybdate ion binding"/>
    <property type="evidence" value="ECO:0007669"/>
    <property type="project" value="TreeGrafter"/>
</dbReference>
<feature type="binding site" evidence="4">
    <location>
        <position position="211"/>
    </location>
    <ligand>
        <name>molybdate</name>
        <dbReference type="ChEBI" id="CHEBI:36264"/>
    </ligand>
</feature>
<evidence type="ECO:0000313" key="6">
    <source>
        <dbReference type="EMBL" id="RPF27087.1"/>
    </source>
</evidence>
<feature type="binding site" evidence="4">
    <location>
        <position position="193"/>
    </location>
    <ligand>
        <name>molybdate</name>
        <dbReference type="ChEBI" id="CHEBI:36264"/>
    </ligand>
</feature>
<dbReference type="Pfam" id="PF13531">
    <property type="entry name" value="SBP_bac_11"/>
    <property type="match status" value="1"/>
</dbReference>
<proteinExistence type="inferred from homology"/>
<dbReference type="Proteomes" id="UP000280726">
    <property type="component" value="Unassembled WGS sequence"/>
</dbReference>
<gene>
    <name evidence="6" type="ORF">EDD32_1551</name>
</gene>
<dbReference type="GO" id="GO:0015689">
    <property type="term" value="P:molybdate ion transport"/>
    <property type="evidence" value="ECO:0007669"/>
    <property type="project" value="InterPro"/>
</dbReference>
<dbReference type="PIRSF" id="PIRSF004846">
    <property type="entry name" value="ModA"/>
    <property type="match status" value="1"/>
</dbReference>
<evidence type="ECO:0000256" key="4">
    <source>
        <dbReference type="PIRSR" id="PIRSR004846-1"/>
    </source>
</evidence>
<reference evidence="6 7" key="1">
    <citation type="submission" date="2018-11" db="EMBL/GenBank/DDBJ databases">
        <title>Sequencing the genomes of 1000 actinobacteria strains.</title>
        <authorList>
            <person name="Klenk H.-P."/>
        </authorList>
    </citation>
    <scope>NUCLEOTIDE SEQUENCE [LARGE SCALE GENOMIC DNA]</scope>
    <source>
        <strain evidence="6 7">DSM 14418</strain>
    </source>
</reference>
<dbReference type="InterPro" id="IPR050682">
    <property type="entry name" value="ModA/WtpA"/>
</dbReference>
<comment type="caution">
    <text evidence="6">The sequence shown here is derived from an EMBL/GenBank/DDBJ whole genome shotgun (WGS) entry which is preliminary data.</text>
</comment>
<evidence type="ECO:0000256" key="1">
    <source>
        <dbReference type="ARBA" id="ARBA00009175"/>
    </source>
</evidence>
<sequence>MRKHRRAPRVRLHHRAGALLVAVLAALAGCTGGGSDGAGAGGPSAGTARSSGEAGGELVVLAAASLSEVVEELAAAVEAAHPSVEVTLSFGGSADLVAQVLAGAPADVLMTADETTMTRAEDDGAVTAPVVVAENSPVLVVPTGNPAGVTGLDDLDGAALVVCAPLVPCGTAAAELARRNGVTLAPVSEESAVTDVLGKVTSGQADAGVVYATDARRAGGAVDVVDVPGSTDVLNRYPAAAVIGGDAELAALWLDAVTGEPGRTVLADAGFTLP</sequence>
<organism evidence="6 7">
    <name type="scientific">Georgenia muralis</name>
    <dbReference type="NCBI Taxonomy" id="154117"/>
    <lineage>
        <taxon>Bacteria</taxon>
        <taxon>Bacillati</taxon>
        <taxon>Actinomycetota</taxon>
        <taxon>Actinomycetes</taxon>
        <taxon>Micrococcales</taxon>
        <taxon>Bogoriellaceae</taxon>
        <taxon>Georgenia</taxon>
    </lineage>
</organism>
<accession>A0A3N4Z3F6</accession>
<dbReference type="PROSITE" id="PS51257">
    <property type="entry name" value="PROKAR_LIPOPROTEIN"/>
    <property type="match status" value="1"/>
</dbReference>
<feature type="signal peptide" evidence="5">
    <location>
        <begin position="1"/>
        <end position="28"/>
    </location>
</feature>
<dbReference type="AlphaFoldDB" id="A0A3N4Z3F6"/>
<evidence type="ECO:0000256" key="3">
    <source>
        <dbReference type="ARBA" id="ARBA00022729"/>
    </source>
</evidence>
<keyword evidence="4" id="KW-0500">Molybdenum</keyword>
<feature type="chain" id="PRO_5038515198" evidence="5">
    <location>
        <begin position="29"/>
        <end position="274"/>
    </location>
</feature>
<feature type="binding site" evidence="4">
    <location>
        <position position="93"/>
    </location>
    <ligand>
        <name>molybdate</name>
        <dbReference type="ChEBI" id="CHEBI:36264"/>
    </ligand>
</feature>
<dbReference type="SUPFAM" id="SSF53850">
    <property type="entry name" value="Periplasmic binding protein-like II"/>
    <property type="match status" value="1"/>
</dbReference>
<dbReference type="PANTHER" id="PTHR30632:SF0">
    <property type="entry name" value="SULFATE-BINDING PROTEIN"/>
    <property type="match status" value="1"/>
</dbReference>
<name>A0A3N4Z3F6_9MICO</name>
<dbReference type="EMBL" id="RKRA01000001">
    <property type="protein sequence ID" value="RPF27087.1"/>
    <property type="molecule type" value="Genomic_DNA"/>
</dbReference>
<dbReference type="InterPro" id="IPR005950">
    <property type="entry name" value="ModA"/>
</dbReference>
<evidence type="ECO:0000313" key="7">
    <source>
        <dbReference type="Proteomes" id="UP000280726"/>
    </source>
</evidence>
<keyword evidence="7" id="KW-1185">Reference proteome</keyword>
<comment type="similarity">
    <text evidence="1">Belongs to the bacterial solute-binding protein ModA family.</text>
</comment>
<dbReference type="PANTHER" id="PTHR30632">
    <property type="entry name" value="MOLYBDATE-BINDING PERIPLASMIC PROTEIN"/>
    <property type="match status" value="1"/>
</dbReference>
<dbReference type="Gene3D" id="3.40.190.10">
    <property type="entry name" value="Periplasmic binding protein-like II"/>
    <property type="match status" value="2"/>
</dbReference>
<protein>
    <submittedName>
        <fullName evidence="6">Molybdate transport system substrate-binding protein</fullName>
    </submittedName>
</protein>
<evidence type="ECO:0000256" key="5">
    <source>
        <dbReference type="SAM" id="SignalP"/>
    </source>
</evidence>
<dbReference type="NCBIfam" id="TIGR01256">
    <property type="entry name" value="modA"/>
    <property type="match status" value="1"/>
</dbReference>
<keyword evidence="2 4" id="KW-0479">Metal-binding</keyword>